<keyword evidence="4" id="KW-1003">Cell membrane</keyword>
<protein>
    <submittedName>
        <fullName evidence="10">MFS transporter</fullName>
    </submittedName>
</protein>
<proteinExistence type="inferred from homology"/>
<sequence length="412" mass="43409">MTDTVLLEAPDTDPPRQPQWTAYGTRAYRRISLALFLAGFATFSLIYCVQPLLPEFARDFGVAPGIASLALSLTTGLLALAIFVAGAFSQMVPRRGLMFVSMAGAAVLNLAAALTPSFSLLLAARALVGLVLGGVPAVAMAYLAEEIEPAHLGRAMGLYVAGTAFGGMAGRVGMGLATDLTSWRGAMGLLGALDLAAAVGFVLLLPASRNFAVVRGFDLRFHLRTWRAHLRDPRLMRLFTLAFLLMSVFVALFNYAGFRLAAAPYHLGQTASSMIFLTYALGMVASSSAGRLADRHGRARTLGVGLALLLAGIALTLSASLVWIVAGITLLTIGFFIGHSVASGWVGRVAQGAKGHAASLYLLFYYVGSSVTGTLGGWFWEHGGWHALAALTAVLTLLGFWVLVSLARSSRA</sequence>
<dbReference type="RefSeq" id="WP_339538358.1">
    <property type="nucleotide sequence ID" value="NZ_JBBGZA010000001.1"/>
</dbReference>
<dbReference type="Gene3D" id="1.20.1250.20">
    <property type="entry name" value="MFS general substrate transporter like domains"/>
    <property type="match status" value="1"/>
</dbReference>
<evidence type="ECO:0000256" key="4">
    <source>
        <dbReference type="ARBA" id="ARBA00022475"/>
    </source>
</evidence>
<evidence type="ECO:0000256" key="8">
    <source>
        <dbReference type="SAM" id="Phobius"/>
    </source>
</evidence>
<feature type="transmembrane region" description="Helical" evidence="8">
    <location>
        <begin position="33"/>
        <end position="53"/>
    </location>
</feature>
<evidence type="ECO:0000313" key="10">
    <source>
        <dbReference type="EMBL" id="MEJ5095184.1"/>
    </source>
</evidence>
<feature type="transmembrane region" description="Helical" evidence="8">
    <location>
        <begin position="96"/>
        <end position="114"/>
    </location>
</feature>
<feature type="transmembrane region" description="Helical" evidence="8">
    <location>
        <begin position="299"/>
        <end position="317"/>
    </location>
</feature>
<evidence type="ECO:0000256" key="7">
    <source>
        <dbReference type="ARBA" id="ARBA00023136"/>
    </source>
</evidence>
<dbReference type="InterPro" id="IPR020846">
    <property type="entry name" value="MFS_dom"/>
</dbReference>
<comment type="caution">
    <text evidence="10">The sequence shown here is derived from an EMBL/GenBank/DDBJ whole genome shotgun (WGS) entry which is preliminary data.</text>
</comment>
<keyword evidence="6 8" id="KW-1133">Transmembrane helix</keyword>
<evidence type="ECO:0000313" key="11">
    <source>
        <dbReference type="Proteomes" id="UP001380365"/>
    </source>
</evidence>
<feature type="transmembrane region" description="Helical" evidence="8">
    <location>
        <begin position="385"/>
        <end position="407"/>
    </location>
</feature>
<evidence type="ECO:0000256" key="6">
    <source>
        <dbReference type="ARBA" id="ARBA00022989"/>
    </source>
</evidence>
<dbReference type="SUPFAM" id="SSF103473">
    <property type="entry name" value="MFS general substrate transporter"/>
    <property type="match status" value="1"/>
</dbReference>
<feature type="transmembrane region" description="Helical" evidence="8">
    <location>
        <begin position="189"/>
        <end position="214"/>
    </location>
</feature>
<dbReference type="PANTHER" id="PTHR43271">
    <property type="entry name" value="BLL2771 PROTEIN"/>
    <property type="match status" value="1"/>
</dbReference>
<dbReference type="Pfam" id="PF07690">
    <property type="entry name" value="MFS_1"/>
    <property type="match status" value="1"/>
</dbReference>
<feature type="transmembrane region" description="Helical" evidence="8">
    <location>
        <begin position="65"/>
        <end position="89"/>
    </location>
</feature>
<evidence type="ECO:0000256" key="2">
    <source>
        <dbReference type="ARBA" id="ARBA00008335"/>
    </source>
</evidence>
<feature type="transmembrane region" description="Helical" evidence="8">
    <location>
        <begin position="358"/>
        <end position="379"/>
    </location>
</feature>
<name>A0ABU8Q6P8_9SPHN</name>
<dbReference type="InterPro" id="IPR011701">
    <property type="entry name" value="MFS"/>
</dbReference>
<keyword evidence="11" id="KW-1185">Reference proteome</keyword>
<accession>A0ABU8Q6P8</accession>
<feature type="transmembrane region" description="Helical" evidence="8">
    <location>
        <begin position="323"/>
        <end position="346"/>
    </location>
</feature>
<evidence type="ECO:0000259" key="9">
    <source>
        <dbReference type="PROSITE" id="PS50850"/>
    </source>
</evidence>
<dbReference type="EMBL" id="JBBGZA010000001">
    <property type="protein sequence ID" value="MEJ5095184.1"/>
    <property type="molecule type" value="Genomic_DNA"/>
</dbReference>
<keyword evidence="5 8" id="KW-0812">Transmembrane</keyword>
<dbReference type="PANTHER" id="PTHR43271:SF1">
    <property type="entry name" value="INNER MEMBRANE TRANSPORT PROTEIN YNFM"/>
    <property type="match status" value="1"/>
</dbReference>
<comment type="subcellular location">
    <subcellularLocation>
        <location evidence="1">Cell membrane</location>
        <topology evidence="1">Multi-pass membrane protein</topology>
    </subcellularLocation>
</comment>
<comment type="similarity">
    <text evidence="2">Belongs to the major facilitator superfamily.</text>
</comment>
<evidence type="ECO:0000256" key="5">
    <source>
        <dbReference type="ARBA" id="ARBA00022692"/>
    </source>
</evidence>
<feature type="transmembrane region" description="Helical" evidence="8">
    <location>
        <begin position="267"/>
        <end position="287"/>
    </location>
</feature>
<keyword evidence="7 8" id="KW-0472">Membrane</keyword>
<evidence type="ECO:0000256" key="3">
    <source>
        <dbReference type="ARBA" id="ARBA00022448"/>
    </source>
</evidence>
<evidence type="ECO:0000256" key="1">
    <source>
        <dbReference type="ARBA" id="ARBA00004651"/>
    </source>
</evidence>
<keyword evidence="3" id="KW-0813">Transport</keyword>
<reference evidence="10 11" key="1">
    <citation type="submission" date="2023-12" db="EMBL/GenBank/DDBJ databases">
        <title>Gut-associated functions are favored during microbiome assembly across C. elegans life.</title>
        <authorList>
            <person name="Zimmermann J."/>
        </authorList>
    </citation>
    <scope>NUCLEOTIDE SEQUENCE [LARGE SCALE GENOMIC DNA]</scope>
    <source>
        <strain evidence="10 11">JUb134</strain>
    </source>
</reference>
<dbReference type="Proteomes" id="UP001380365">
    <property type="component" value="Unassembled WGS sequence"/>
</dbReference>
<dbReference type="CDD" id="cd17324">
    <property type="entry name" value="MFS_NepI_like"/>
    <property type="match status" value="1"/>
</dbReference>
<organism evidence="10 11">
    <name type="scientific">Sphingomonas molluscorum</name>
    <dbReference type="NCBI Taxonomy" id="418184"/>
    <lineage>
        <taxon>Bacteria</taxon>
        <taxon>Pseudomonadati</taxon>
        <taxon>Pseudomonadota</taxon>
        <taxon>Alphaproteobacteria</taxon>
        <taxon>Sphingomonadales</taxon>
        <taxon>Sphingomonadaceae</taxon>
        <taxon>Sphingomonas</taxon>
    </lineage>
</organism>
<feature type="transmembrane region" description="Helical" evidence="8">
    <location>
        <begin position="235"/>
        <end position="255"/>
    </location>
</feature>
<feature type="transmembrane region" description="Helical" evidence="8">
    <location>
        <begin position="156"/>
        <end position="177"/>
    </location>
</feature>
<gene>
    <name evidence="10" type="ORF">WH159_11635</name>
</gene>
<feature type="domain" description="Major facilitator superfamily (MFS) profile" evidence="9">
    <location>
        <begin position="27"/>
        <end position="411"/>
    </location>
</feature>
<dbReference type="InterPro" id="IPR036259">
    <property type="entry name" value="MFS_trans_sf"/>
</dbReference>
<feature type="transmembrane region" description="Helical" evidence="8">
    <location>
        <begin position="120"/>
        <end position="144"/>
    </location>
</feature>
<dbReference type="PROSITE" id="PS50850">
    <property type="entry name" value="MFS"/>
    <property type="match status" value="1"/>
</dbReference>